<sequence length="37" mass="4360">MRTDGSRPNWKWEIWAMFGVLSEALRSNFEATQFLSP</sequence>
<dbReference type="Proteomes" id="UP000013996">
    <property type="component" value="Unassembled WGS sequence"/>
</dbReference>
<reference evidence="1 2" key="1">
    <citation type="submission" date="2013-04" db="EMBL/GenBank/DDBJ databases">
        <authorList>
            <person name="Harkins D.M."/>
            <person name="Durkin A.S."/>
            <person name="Brinkac L.M."/>
            <person name="Haft D.H."/>
            <person name="Selengut J.D."/>
            <person name="Sanka R."/>
            <person name="DePew J."/>
            <person name="Purushe J."/>
            <person name="Hartskeerl R.A."/>
            <person name="Ahmed A."/>
            <person name="van der Linden H."/>
            <person name="Goris M.G.A."/>
            <person name="Vinetz J.M."/>
            <person name="Sutton G.G."/>
            <person name="Nierman W.C."/>
            <person name="Fouts D.E."/>
        </authorList>
    </citation>
    <scope>NUCLEOTIDE SEQUENCE [LARGE SCALE GENOMIC DNA]</scope>
    <source>
        <strain evidence="1 2">Sao Paulo</strain>
    </source>
</reference>
<accession>A0A5E8H8A3</accession>
<evidence type="ECO:0000313" key="1">
    <source>
        <dbReference type="EMBL" id="EOQ87344.1"/>
    </source>
</evidence>
<comment type="caution">
    <text evidence="1">The sequence shown here is derived from an EMBL/GenBank/DDBJ whole genome shotgun (WGS) entry which is preliminary data.</text>
</comment>
<gene>
    <name evidence="1" type="ORF">LEP1GSC202_3651</name>
</gene>
<dbReference type="AlphaFoldDB" id="A0A5E8H8A3"/>
<protein>
    <submittedName>
        <fullName evidence="1">Uncharacterized protein</fullName>
    </submittedName>
</protein>
<evidence type="ECO:0000313" key="2">
    <source>
        <dbReference type="Proteomes" id="UP000013996"/>
    </source>
</evidence>
<dbReference type="EMBL" id="AOGX02000039">
    <property type="protein sequence ID" value="EOQ87344.1"/>
    <property type="molecule type" value="Genomic_DNA"/>
</dbReference>
<organism evidence="1 2">
    <name type="scientific">Leptospira yanagawae serovar Saopaulo str. Sao Paulo = ATCC 700523</name>
    <dbReference type="NCBI Taxonomy" id="1249483"/>
    <lineage>
        <taxon>Bacteria</taxon>
        <taxon>Pseudomonadati</taxon>
        <taxon>Spirochaetota</taxon>
        <taxon>Spirochaetia</taxon>
        <taxon>Leptospirales</taxon>
        <taxon>Leptospiraceae</taxon>
        <taxon>Leptospira</taxon>
    </lineage>
</organism>
<proteinExistence type="predicted"/>
<name>A0A5E8H8A3_9LEPT</name>